<dbReference type="Pfam" id="PF01547">
    <property type="entry name" value="SBP_bac_1"/>
    <property type="match status" value="1"/>
</dbReference>
<organism evidence="2 3">
    <name type="scientific">Kribbella karoonensis</name>
    <dbReference type="NCBI Taxonomy" id="324851"/>
    <lineage>
        <taxon>Bacteria</taxon>
        <taxon>Bacillati</taxon>
        <taxon>Actinomycetota</taxon>
        <taxon>Actinomycetes</taxon>
        <taxon>Propionibacteriales</taxon>
        <taxon>Kribbellaceae</taxon>
        <taxon>Kribbella</taxon>
    </lineage>
</organism>
<keyword evidence="1" id="KW-0732">Signal</keyword>
<dbReference type="InterPro" id="IPR050490">
    <property type="entry name" value="Bact_solute-bd_prot1"/>
</dbReference>
<dbReference type="PANTHER" id="PTHR43649:SF12">
    <property type="entry name" value="DIACETYLCHITOBIOSE BINDING PROTEIN DASA"/>
    <property type="match status" value="1"/>
</dbReference>
<comment type="caution">
    <text evidence="2">The sequence shown here is derived from an EMBL/GenBank/DDBJ whole genome shotgun (WGS) entry which is preliminary data.</text>
</comment>
<dbReference type="EMBL" id="BAAAND010000001">
    <property type="protein sequence ID" value="GAA1566165.1"/>
    <property type="molecule type" value="Genomic_DNA"/>
</dbReference>
<keyword evidence="3" id="KW-1185">Reference proteome</keyword>
<dbReference type="CDD" id="cd13585">
    <property type="entry name" value="PBP2_TMBP_like"/>
    <property type="match status" value="1"/>
</dbReference>
<reference evidence="2 3" key="1">
    <citation type="journal article" date="2019" name="Int. J. Syst. Evol. Microbiol.">
        <title>The Global Catalogue of Microorganisms (GCM) 10K type strain sequencing project: providing services to taxonomists for standard genome sequencing and annotation.</title>
        <authorList>
            <consortium name="The Broad Institute Genomics Platform"/>
            <consortium name="The Broad Institute Genome Sequencing Center for Infectious Disease"/>
            <person name="Wu L."/>
            <person name="Ma J."/>
        </authorList>
    </citation>
    <scope>NUCLEOTIDE SEQUENCE [LARGE SCALE GENOMIC DNA]</scope>
    <source>
        <strain evidence="2 3">JCM 14304</strain>
    </source>
</reference>
<dbReference type="InterPro" id="IPR006311">
    <property type="entry name" value="TAT_signal"/>
</dbReference>
<dbReference type="InterPro" id="IPR006059">
    <property type="entry name" value="SBP"/>
</dbReference>
<evidence type="ECO:0000313" key="3">
    <source>
        <dbReference type="Proteomes" id="UP001500190"/>
    </source>
</evidence>
<sequence length="464" mass="50489">MTEQIGSTRTSRRQLLRAGGATALAAGLGPAALAACGGSGDAGGDSGRLTFMYWGSAFEKKAIDEMLKQYAGEHKGTKVDPMYVPVANYPTKVSSLVAANTPPDLAYLGTAQMYDLAQKGLILNLFPYLDKYPALKDRLPSSYFWYGKDKLAANQLAMGVQILYYNTDAFKAAGLDAAPFTAATAWSWDDFVQAADKLTVDQNGKHPSEDGFDAGQVKQFGTIAPFGSAPLYSLLRSNGADMVNADGTKFALDSAAAIDVLKKVQDLIYVHRVAPTPAQLGKNAPTTAVQLQTKRVGMVIDGNWQMLDLMEGKVPFGVAVLPKFQEPLTMTGGAAGVIFAKTKHPEQAIELYLYYNDPEHVDLFKDGLWAPLQKKYYTEQSEIDKWVLKDQYPPNFRTAVVDTTLKNGVTDWGQQIKNAERIHQVLDPAIEQISLNKGAPVDIVKALKPKMQALLQGKWPSQAL</sequence>
<dbReference type="PROSITE" id="PS51318">
    <property type="entry name" value="TAT"/>
    <property type="match status" value="1"/>
</dbReference>
<dbReference type="Gene3D" id="3.40.190.10">
    <property type="entry name" value="Periplasmic binding protein-like II"/>
    <property type="match status" value="1"/>
</dbReference>
<proteinExistence type="predicted"/>
<dbReference type="RefSeq" id="WP_344187625.1">
    <property type="nucleotide sequence ID" value="NZ_BAAAND010000001.1"/>
</dbReference>
<protein>
    <submittedName>
        <fullName evidence="2">ABC transporter substrate-binding protein</fullName>
    </submittedName>
</protein>
<gene>
    <name evidence="2" type="ORF">GCM10009742_04370</name>
</gene>
<feature type="chain" id="PRO_5045154698" evidence="1">
    <location>
        <begin position="35"/>
        <end position="464"/>
    </location>
</feature>
<accession>A0ABN2D092</accession>
<dbReference type="SUPFAM" id="SSF53850">
    <property type="entry name" value="Periplasmic binding protein-like II"/>
    <property type="match status" value="1"/>
</dbReference>
<evidence type="ECO:0000313" key="2">
    <source>
        <dbReference type="EMBL" id="GAA1566165.1"/>
    </source>
</evidence>
<dbReference type="PANTHER" id="PTHR43649">
    <property type="entry name" value="ARABINOSE-BINDING PROTEIN-RELATED"/>
    <property type="match status" value="1"/>
</dbReference>
<name>A0ABN2D092_9ACTN</name>
<evidence type="ECO:0000256" key="1">
    <source>
        <dbReference type="SAM" id="SignalP"/>
    </source>
</evidence>
<dbReference type="Proteomes" id="UP001500190">
    <property type="component" value="Unassembled WGS sequence"/>
</dbReference>
<feature type="signal peptide" evidence="1">
    <location>
        <begin position="1"/>
        <end position="34"/>
    </location>
</feature>